<dbReference type="AlphaFoldDB" id="A0AAV5SDL6"/>
<comment type="caution">
    <text evidence="1">The sequence shown here is derived from an EMBL/GenBank/DDBJ whole genome shotgun (WGS) entry which is preliminary data.</text>
</comment>
<dbReference type="Proteomes" id="UP001432027">
    <property type="component" value="Unassembled WGS sequence"/>
</dbReference>
<dbReference type="EMBL" id="BTSX01000001">
    <property type="protein sequence ID" value="GMS80530.1"/>
    <property type="molecule type" value="Genomic_DNA"/>
</dbReference>
<feature type="non-terminal residue" evidence="1">
    <location>
        <position position="1"/>
    </location>
</feature>
<protein>
    <recommendedName>
        <fullName evidence="3">G protein-coupled receptor</fullName>
    </recommendedName>
</protein>
<evidence type="ECO:0000313" key="2">
    <source>
        <dbReference type="Proteomes" id="UP001432027"/>
    </source>
</evidence>
<reference evidence="1" key="1">
    <citation type="submission" date="2023-10" db="EMBL/GenBank/DDBJ databases">
        <title>Genome assembly of Pristionchus species.</title>
        <authorList>
            <person name="Yoshida K."/>
            <person name="Sommer R.J."/>
        </authorList>
    </citation>
    <scope>NUCLEOTIDE SEQUENCE</scope>
    <source>
        <strain evidence="1">RS0144</strain>
    </source>
</reference>
<organism evidence="1 2">
    <name type="scientific">Pristionchus entomophagus</name>
    <dbReference type="NCBI Taxonomy" id="358040"/>
    <lineage>
        <taxon>Eukaryota</taxon>
        <taxon>Metazoa</taxon>
        <taxon>Ecdysozoa</taxon>
        <taxon>Nematoda</taxon>
        <taxon>Chromadorea</taxon>
        <taxon>Rhabditida</taxon>
        <taxon>Rhabditina</taxon>
        <taxon>Diplogasteromorpha</taxon>
        <taxon>Diplogasteroidea</taxon>
        <taxon>Neodiplogasteridae</taxon>
        <taxon>Pristionchus</taxon>
    </lineage>
</organism>
<proteinExistence type="predicted"/>
<evidence type="ECO:0000313" key="1">
    <source>
        <dbReference type="EMBL" id="GMS80530.1"/>
    </source>
</evidence>
<accession>A0AAV5SDL6</accession>
<gene>
    <name evidence="1" type="ORF">PENTCL1PPCAC_2705</name>
</gene>
<evidence type="ECO:0008006" key="3">
    <source>
        <dbReference type="Google" id="ProtNLM"/>
    </source>
</evidence>
<name>A0AAV5SDL6_9BILA</name>
<sequence>FICIYLHVLIDGASSRGARQSLAAILAEIGDLDAVVVSVVVDRGVNVTAIGALLILLGRADSVWITGVHIVLVEYLPTVMDVFHELGRDVGNNITEMSDTVLRCELQNQNQIRIRFIRGRKVALIMGLVFFPVSIRIRSFLHLSFQLTSIILLSIFR</sequence>
<keyword evidence="2" id="KW-1185">Reference proteome</keyword>